<dbReference type="Proteomes" id="UP001163203">
    <property type="component" value="Chromosome"/>
</dbReference>
<evidence type="ECO:0000313" key="1">
    <source>
        <dbReference type="EMBL" id="WAL68500.1"/>
    </source>
</evidence>
<keyword evidence="2" id="KW-1185">Reference proteome</keyword>
<gene>
    <name evidence="1" type="ORF">ORV05_12240</name>
</gene>
<dbReference type="RefSeq" id="WP_268758592.1">
    <property type="nucleotide sequence ID" value="NZ_CP113836.1"/>
</dbReference>
<sequence>MTEFGDEAGADLAPLRAVADALLYEGYQLHPCRESSPRNVARRQSGVLAPRPWVERDGPVAAVVAGSVESWRQQTECVVEAREGDDVTLRARIRFLQAQGKSVEQRGPGGRYTGVESLDVGGTRHLSFDEAVPHEADLVVPFGELVEDGFTAGIGAPSGEETSSLGAVGRVVRRRWPLEAVARLRAEPVEGQDGVYRLRVRIENTNTTIGPGASRAVALRQALIATHTLLGGRGLRFVSLLKPPEWARRPVAACQNIHTFPVLAGPYGSREHLLSAPIPLYDYPRTTPCSGGDRRDATEPLPA</sequence>
<organism evidence="1 2">
    <name type="scientific">Amycolatopsis cynarae</name>
    <dbReference type="NCBI Taxonomy" id="2995223"/>
    <lineage>
        <taxon>Bacteria</taxon>
        <taxon>Bacillati</taxon>
        <taxon>Actinomycetota</taxon>
        <taxon>Actinomycetes</taxon>
        <taxon>Pseudonocardiales</taxon>
        <taxon>Pseudonocardiaceae</taxon>
        <taxon>Amycolatopsis</taxon>
    </lineage>
</organism>
<proteinExistence type="predicted"/>
<evidence type="ECO:0000313" key="2">
    <source>
        <dbReference type="Proteomes" id="UP001163203"/>
    </source>
</evidence>
<reference evidence="1" key="1">
    <citation type="submission" date="2022-11" db="EMBL/GenBank/DDBJ databases">
        <authorList>
            <person name="Mo P."/>
        </authorList>
    </citation>
    <scope>NUCLEOTIDE SEQUENCE</scope>
    <source>
        <strain evidence="1">HUAS 11-8</strain>
    </source>
</reference>
<accession>A0ABY7B838</accession>
<name>A0ABY7B838_9PSEU</name>
<dbReference type="EMBL" id="CP113836">
    <property type="protein sequence ID" value="WAL68500.1"/>
    <property type="molecule type" value="Genomic_DNA"/>
</dbReference>
<protein>
    <submittedName>
        <fullName evidence="1">Uncharacterized protein</fullName>
    </submittedName>
</protein>